<accession>A0ABD6AYA8</accession>
<dbReference type="AlphaFoldDB" id="A0ABD6AYA8"/>
<proteinExistence type="predicted"/>
<keyword evidence="2" id="KW-1185">Reference proteome</keyword>
<gene>
    <name evidence="1" type="ORF">ACFSBT_15045</name>
</gene>
<name>A0ABD6AYA8_9EURY</name>
<protein>
    <submittedName>
        <fullName evidence="1">Uncharacterized protein</fullName>
    </submittedName>
</protein>
<reference evidence="1 2" key="1">
    <citation type="journal article" date="2019" name="Int. J. Syst. Evol. Microbiol.">
        <title>The Global Catalogue of Microorganisms (GCM) 10K type strain sequencing project: providing services to taxonomists for standard genome sequencing and annotation.</title>
        <authorList>
            <consortium name="The Broad Institute Genomics Platform"/>
            <consortium name="The Broad Institute Genome Sequencing Center for Infectious Disease"/>
            <person name="Wu L."/>
            <person name="Ma J."/>
        </authorList>
    </citation>
    <scope>NUCLEOTIDE SEQUENCE [LARGE SCALE GENOMIC DNA]</scope>
    <source>
        <strain evidence="1 2">CGMCC 1.12563</strain>
    </source>
</reference>
<dbReference type="Proteomes" id="UP001597187">
    <property type="component" value="Unassembled WGS sequence"/>
</dbReference>
<dbReference type="RefSeq" id="WP_250874538.1">
    <property type="nucleotide sequence ID" value="NZ_JALXFV010000008.1"/>
</dbReference>
<evidence type="ECO:0000313" key="2">
    <source>
        <dbReference type="Proteomes" id="UP001597187"/>
    </source>
</evidence>
<comment type="caution">
    <text evidence="1">The sequence shown here is derived from an EMBL/GenBank/DDBJ whole genome shotgun (WGS) entry which is preliminary data.</text>
</comment>
<organism evidence="1 2">
    <name type="scientific">Halomarina rubra</name>
    <dbReference type="NCBI Taxonomy" id="2071873"/>
    <lineage>
        <taxon>Archaea</taxon>
        <taxon>Methanobacteriati</taxon>
        <taxon>Methanobacteriota</taxon>
        <taxon>Stenosarchaea group</taxon>
        <taxon>Halobacteria</taxon>
        <taxon>Halobacteriales</taxon>
        <taxon>Natronomonadaceae</taxon>
        <taxon>Halomarina</taxon>
    </lineage>
</organism>
<sequence>MAVSGGRTEYTLEADLDLVLREGVEEVEPFRATVAAESVDDAIAAFRRVAHERLVETGPFVDVRCPAYPGYGDYRFVDPE</sequence>
<dbReference type="EMBL" id="JBHUDC010000008">
    <property type="protein sequence ID" value="MFD1514596.1"/>
    <property type="molecule type" value="Genomic_DNA"/>
</dbReference>
<evidence type="ECO:0000313" key="1">
    <source>
        <dbReference type="EMBL" id="MFD1514596.1"/>
    </source>
</evidence>